<keyword evidence="3" id="KW-1185">Reference proteome</keyword>
<evidence type="ECO:0000313" key="2">
    <source>
        <dbReference type="EMBL" id="EJK60987.1"/>
    </source>
</evidence>
<evidence type="ECO:0000313" key="3">
    <source>
        <dbReference type="Proteomes" id="UP000266841"/>
    </source>
</evidence>
<sequence>MKRHGSGPPGGDGGQGSSPRKGVDSARRRLDSDGRRRSRSRRNSRRTPEALASMEAAADDAPPPRPGISGRVEATTPWHIDKSQHHYSAKRKNVEDFRKYFGEPLALSPDGVDTVEEGGTVEGDSDSEGNDEAIEVLSRPTGHSSPTRSQYEKRLSENEKMGEQAESRKSFPTEHPNGPKIISEVTAGMRKVIKNEDNIKLLEKLDSVFSRLVKCWHSLMSVMKSVERQTQAAIQRFGNDLQELVDVITELADKENEVVPGLDVDIPTFLKSHLLFDHLYAFLLAWETLGGLDEQNIESTHPEFNELIRRFGTTRGARLKALVFQEHLFNRADFQNDVVEAMLSETSTTKRPDTKPREEREDDMEAILQTVNDEDLEMRQLEKAMNQNETLRWTPDGVTEFDTSIKVCDQCCKRLIGFGMANHMQEYHSGTITTDRCFNVEQQMLRERQM</sequence>
<name>K0SRM6_THAOC</name>
<feature type="compositionally biased region" description="Basic and acidic residues" evidence="1">
    <location>
        <begin position="150"/>
        <end position="172"/>
    </location>
</feature>
<feature type="compositionally biased region" description="Gly residues" evidence="1">
    <location>
        <begin position="7"/>
        <end position="16"/>
    </location>
</feature>
<feature type="compositionally biased region" description="Low complexity" evidence="1">
    <location>
        <begin position="49"/>
        <end position="60"/>
    </location>
</feature>
<feature type="region of interest" description="Disordered" evidence="1">
    <location>
        <begin position="104"/>
        <end position="179"/>
    </location>
</feature>
<feature type="compositionally biased region" description="Acidic residues" evidence="1">
    <location>
        <begin position="123"/>
        <end position="134"/>
    </location>
</feature>
<dbReference type="EMBL" id="AGNL01020519">
    <property type="protein sequence ID" value="EJK60987.1"/>
    <property type="molecule type" value="Genomic_DNA"/>
</dbReference>
<reference evidence="2 3" key="1">
    <citation type="journal article" date="2012" name="Genome Biol.">
        <title>Genome and low-iron response of an oceanic diatom adapted to chronic iron limitation.</title>
        <authorList>
            <person name="Lommer M."/>
            <person name="Specht M."/>
            <person name="Roy A.S."/>
            <person name="Kraemer L."/>
            <person name="Andreson R."/>
            <person name="Gutowska M.A."/>
            <person name="Wolf J."/>
            <person name="Bergner S.V."/>
            <person name="Schilhabel M.B."/>
            <person name="Klostermeier U.C."/>
            <person name="Beiko R.G."/>
            <person name="Rosenstiel P."/>
            <person name="Hippler M."/>
            <person name="Laroche J."/>
        </authorList>
    </citation>
    <scope>NUCLEOTIDE SEQUENCE [LARGE SCALE GENOMIC DNA]</scope>
    <source>
        <strain evidence="2 3">CCMP1005</strain>
    </source>
</reference>
<evidence type="ECO:0000256" key="1">
    <source>
        <dbReference type="SAM" id="MobiDB-lite"/>
    </source>
</evidence>
<accession>K0SRM6</accession>
<dbReference type="AlphaFoldDB" id="K0SRM6"/>
<protein>
    <submittedName>
        <fullName evidence="2">Uncharacterized protein</fullName>
    </submittedName>
</protein>
<proteinExistence type="predicted"/>
<feature type="region of interest" description="Disordered" evidence="1">
    <location>
        <begin position="1"/>
        <end position="89"/>
    </location>
</feature>
<gene>
    <name evidence="2" type="ORF">THAOC_18591</name>
</gene>
<comment type="caution">
    <text evidence="2">The sequence shown here is derived from an EMBL/GenBank/DDBJ whole genome shotgun (WGS) entry which is preliminary data.</text>
</comment>
<feature type="compositionally biased region" description="Basic residues" evidence="1">
    <location>
        <begin position="36"/>
        <end position="45"/>
    </location>
</feature>
<feature type="compositionally biased region" description="Basic and acidic residues" evidence="1">
    <location>
        <begin position="21"/>
        <end position="35"/>
    </location>
</feature>
<organism evidence="2 3">
    <name type="scientific">Thalassiosira oceanica</name>
    <name type="common">Marine diatom</name>
    <dbReference type="NCBI Taxonomy" id="159749"/>
    <lineage>
        <taxon>Eukaryota</taxon>
        <taxon>Sar</taxon>
        <taxon>Stramenopiles</taxon>
        <taxon>Ochrophyta</taxon>
        <taxon>Bacillariophyta</taxon>
        <taxon>Coscinodiscophyceae</taxon>
        <taxon>Thalassiosirophycidae</taxon>
        <taxon>Thalassiosirales</taxon>
        <taxon>Thalassiosiraceae</taxon>
        <taxon>Thalassiosira</taxon>
    </lineage>
</organism>
<dbReference type="Proteomes" id="UP000266841">
    <property type="component" value="Unassembled WGS sequence"/>
</dbReference>